<gene>
    <name evidence="2" type="ORF">MCOR_40022</name>
</gene>
<proteinExistence type="predicted"/>
<feature type="region of interest" description="Disordered" evidence="1">
    <location>
        <begin position="168"/>
        <end position="218"/>
    </location>
</feature>
<dbReference type="PANTHER" id="PTHR47456">
    <property type="entry name" value="PHD-TYPE DOMAIN-CONTAINING PROTEIN"/>
    <property type="match status" value="1"/>
</dbReference>
<protein>
    <submittedName>
        <fullName evidence="2">Uncharacterized protein</fullName>
    </submittedName>
</protein>
<evidence type="ECO:0000313" key="3">
    <source>
        <dbReference type="Proteomes" id="UP000507470"/>
    </source>
</evidence>
<dbReference type="PANTHER" id="PTHR47456:SF5">
    <property type="match status" value="1"/>
</dbReference>
<evidence type="ECO:0000313" key="2">
    <source>
        <dbReference type="EMBL" id="CAC5406449.1"/>
    </source>
</evidence>
<keyword evidence="3" id="KW-1185">Reference proteome</keyword>
<name>A0A6J8DET6_MYTCO</name>
<dbReference type="Proteomes" id="UP000507470">
    <property type="component" value="Unassembled WGS sequence"/>
</dbReference>
<accession>A0A6J8DET6</accession>
<sequence>MYLMFTIVKEASAVQKYENSSTITKALNKIKELNPNWKPKYFMVDHCEAEIKAIITCFPAPDCQPFICDFHREQAWSRWLKAIQHGLKQYIEDVLLIIRRVARAQTTAHFDEAISNLKESYFWITHIGRIIPDSTWSPDGVLREPEKAKCDDVNIVYSEDNVNISRSSETEVKSDLNQCRDVSNEEEWERPKPGAKKSKADRVKSKMQSLRMQKSRAVQKLKKKLKKLVED</sequence>
<dbReference type="EMBL" id="CACVKT020007225">
    <property type="protein sequence ID" value="CAC5406449.1"/>
    <property type="molecule type" value="Genomic_DNA"/>
</dbReference>
<organism evidence="2 3">
    <name type="scientific">Mytilus coruscus</name>
    <name type="common">Sea mussel</name>
    <dbReference type="NCBI Taxonomy" id="42192"/>
    <lineage>
        <taxon>Eukaryota</taxon>
        <taxon>Metazoa</taxon>
        <taxon>Spiralia</taxon>
        <taxon>Lophotrochozoa</taxon>
        <taxon>Mollusca</taxon>
        <taxon>Bivalvia</taxon>
        <taxon>Autobranchia</taxon>
        <taxon>Pteriomorphia</taxon>
        <taxon>Mytilida</taxon>
        <taxon>Mytiloidea</taxon>
        <taxon>Mytilidae</taxon>
        <taxon>Mytilinae</taxon>
        <taxon>Mytilus</taxon>
    </lineage>
</organism>
<reference evidence="2 3" key="1">
    <citation type="submission" date="2020-06" db="EMBL/GenBank/DDBJ databases">
        <authorList>
            <person name="Li R."/>
            <person name="Bekaert M."/>
        </authorList>
    </citation>
    <scope>NUCLEOTIDE SEQUENCE [LARGE SCALE GENOMIC DNA]</scope>
    <source>
        <strain evidence="3">wild</strain>
    </source>
</reference>
<dbReference type="AlphaFoldDB" id="A0A6J8DET6"/>
<dbReference type="OrthoDB" id="6629126at2759"/>
<evidence type="ECO:0000256" key="1">
    <source>
        <dbReference type="SAM" id="MobiDB-lite"/>
    </source>
</evidence>